<feature type="domain" description="PAS" evidence="2">
    <location>
        <begin position="65"/>
        <end position="135"/>
    </location>
</feature>
<dbReference type="PROSITE" id="PS50883">
    <property type="entry name" value="EAL"/>
    <property type="match status" value="1"/>
</dbReference>
<name>A0A7W4W550_9GAMM</name>
<dbReference type="InterPro" id="IPR001633">
    <property type="entry name" value="EAL_dom"/>
</dbReference>
<dbReference type="InterPro" id="IPR029787">
    <property type="entry name" value="Nucleotide_cyclase"/>
</dbReference>
<dbReference type="RefSeq" id="WP_183410403.1">
    <property type="nucleotide sequence ID" value="NZ_JACHWY010000002.1"/>
</dbReference>
<dbReference type="SMART" id="SM00086">
    <property type="entry name" value="PAC"/>
    <property type="match status" value="2"/>
</dbReference>
<dbReference type="SUPFAM" id="SSF55785">
    <property type="entry name" value="PYP-like sensor domain (PAS domain)"/>
    <property type="match status" value="2"/>
</dbReference>
<dbReference type="SMART" id="SM00052">
    <property type="entry name" value="EAL"/>
    <property type="match status" value="1"/>
</dbReference>
<dbReference type="PROSITE" id="PS50887">
    <property type="entry name" value="GGDEF"/>
    <property type="match status" value="1"/>
</dbReference>
<dbReference type="Gene3D" id="3.20.20.450">
    <property type="entry name" value="EAL domain"/>
    <property type="match status" value="1"/>
</dbReference>
<feature type="domain" description="EAL" evidence="4">
    <location>
        <begin position="489"/>
        <end position="743"/>
    </location>
</feature>
<feature type="transmembrane region" description="Helical" evidence="1">
    <location>
        <begin position="37"/>
        <end position="56"/>
    </location>
</feature>
<dbReference type="InterPro" id="IPR013655">
    <property type="entry name" value="PAS_fold_3"/>
</dbReference>
<gene>
    <name evidence="6" type="ORF">FHR99_001899</name>
</gene>
<dbReference type="Proteomes" id="UP000537130">
    <property type="component" value="Unassembled WGS sequence"/>
</dbReference>
<dbReference type="NCBIfam" id="TIGR00229">
    <property type="entry name" value="sensory_box"/>
    <property type="match status" value="2"/>
</dbReference>
<dbReference type="EMBL" id="JACHWY010000002">
    <property type="protein sequence ID" value="MBB3047633.1"/>
    <property type="molecule type" value="Genomic_DNA"/>
</dbReference>
<dbReference type="InterPro" id="IPR001610">
    <property type="entry name" value="PAC"/>
</dbReference>
<dbReference type="SMART" id="SM00091">
    <property type="entry name" value="PAS"/>
    <property type="match status" value="2"/>
</dbReference>
<feature type="domain" description="PAC" evidence="3">
    <location>
        <begin position="267"/>
        <end position="319"/>
    </location>
</feature>
<dbReference type="PANTHER" id="PTHR44757">
    <property type="entry name" value="DIGUANYLATE CYCLASE DGCP"/>
    <property type="match status" value="1"/>
</dbReference>
<feature type="domain" description="GGDEF" evidence="5">
    <location>
        <begin position="347"/>
        <end position="480"/>
    </location>
</feature>
<dbReference type="SUPFAM" id="SSF141868">
    <property type="entry name" value="EAL domain-like"/>
    <property type="match status" value="1"/>
</dbReference>
<dbReference type="Gene3D" id="3.30.450.20">
    <property type="entry name" value="PAS domain"/>
    <property type="match status" value="2"/>
</dbReference>
<dbReference type="InterPro" id="IPR000700">
    <property type="entry name" value="PAS-assoc_C"/>
</dbReference>
<dbReference type="SUPFAM" id="SSF55073">
    <property type="entry name" value="Nucleotide cyclase"/>
    <property type="match status" value="1"/>
</dbReference>
<keyword evidence="7" id="KW-1185">Reference proteome</keyword>
<reference evidence="6 7" key="1">
    <citation type="submission" date="2020-08" db="EMBL/GenBank/DDBJ databases">
        <title>Genomic Encyclopedia of Type Strains, Phase III (KMG-III): the genomes of soil and plant-associated and newly described type strains.</title>
        <authorList>
            <person name="Whitman W."/>
        </authorList>
    </citation>
    <scope>NUCLEOTIDE SEQUENCE [LARGE SCALE GENOMIC DNA]</scope>
    <source>
        <strain evidence="6 7">CECT 8654</strain>
    </source>
</reference>
<dbReference type="PROSITE" id="PS50112">
    <property type="entry name" value="PAS"/>
    <property type="match status" value="1"/>
</dbReference>
<dbReference type="CDD" id="cd01948">
    <property type="entry name" value="EAL"/>
    <property type="match status" value="1"/>
</dbReference>
<dbReference type="PROSITE" id="PS50113">
    <property type="entry name" value="PAC"/>
    <property type="match status" value="2"/>
</dbReference>
<dbReference type="SMART" id="SM00267">
    <property type="entry name" value="GGDEF"/>
    <property type="match status" value="1"/>
</dbReference>
<keyword evidence="1" id="KW-0472">Membrane</keyword>
<dbReference type="Gene3D" id="2.10.70.100">
    <property type="match status" value="1"/>
</dbReference>
<dbReference type="Pfam" id="PF00990">
    <property type="entry name" value="GGDEF"/>
    <property type="match status" value="1"/>
</dbReference>
<dbReference type="Pfam" id="PF08447">
    <property type="entry name" value="PAS_3"/>
    <property type="match status" value="2"/>
</dbReference>
<proteinExistence type="predicted"/>
<dbReference type="InterPro" id="IPR000014">
    <property type="entry name" value="PAS"/>
</dbReference>
<feature type="domain" description="PAC" evidence="3">
    <location>
        <begin position="138"/>
        <end position="190"/>
    </location>
</feature>
<dbReference type="Pfam" id="PF00563">
    <property type="entry name" value="EAL"/>
    <property type="match status" value="1"/>
</dbReference>
<evidence type="ECO:0000313" key="6">
    <source>
        <dbReference type="EMBL" id="MBB3047633.1"/>
    </source>
</evidence>
<evidence type="ECO:0000259" key="3">
    <source>
        <dbReference type="PROSITE" id="PS50113"/>
    </source>
</evidence>
<dbReference type="InterPro" id="IPR043128">
    <property type="entry name" value="Rev_trsase/Diguanyl_cyclase"/>
</dbReference>
<dbReference type="FunFam" id="3.30.450.20:FF:000099">
    <property type="entry name" value="Sensory box sensor histidine kinase"/>
    <property type="match status" value="1"/>
</dbReference>
<dbReference type="InterPro" id="IPR035965">
    <property type="entry name" value="PAS-like_dom_sf"/>
</dbReference>
<organism evidence="6 7">
    <name type="scientific">Litorivivens lipolytica</name>
    <dbReference type="NCBI Taxonomy" id="1524264"/>
    <lineage>
        <taxon>Bacteria</taxon>
        <taxon>Pseudomonadati</taxon>
        <taxon>Pseudomonadota</taxon>
        <taxon>Gammaproteobacteria</taxon>
        <taxon>Litorivivens</taxon>
    </lineage>
</organism>
<protein>
    <submittedName>
        <fullName evidence="6">Diguanylate cyclase (GGDEF)-like protein/PAS domain S-box-containing protein</fullName>
    </submittedName>
</protein>
<keyword evidence="1" id="KW-1133">Transmembrane helix</keyword>
<dbReference type="AlphaFoldDB" id="A0A7W4W550"/>
<dbReference type="InterPro" id="IPR052155">
    <property type="entry name" value="Biofilm_reg_signaling"/>
</dbReference>
<evidence type="ECO:0000259" key="2">
    <source>
        <dbReference type="PROSITE" id="PS50112"/>
    </source>
</evidence>
<dbReference type="PANTHER" id="PTHR44757:SF2">
    <property type="entry name" value="BIOFILM ARCHITECTURE MAINTENANCE PROTEIN MBAA"/>
    <property type="match status" value="1"/>
</dbReference>
<dbReference type="CDD" id="cd00130">
    <property type="entry name" value="PAS"/>
    <property type="match status" value="2"/>
</dbReference>
<sequence>MRTDRLNLSKLGATGVTTLLLPFSATAHPMITPAGLMNFAEFSLIALGLLAAVLFIQHTRMLRSRERDFRERLDALPHIVWRTDTRNELLNLSGAFGRLTGMSPASASITDWIDVIHPDDREQAYRLWGAAMKDGRPFTTDYRMRMADGSYRHFESQGVPIVDSEGEISEWVGSIIDIHERKQAELALLEKEASLRLAVEGANIGFWDWNLSTNSIRFSQQWKTQLGLTSNKFPETLEFFQYLIHPDDQEKVLALKTQIQNNPRGQFSIEYRLAHTDGEHRWMLSPATVIEDPQTRERHLIGANIDISERKAAEQRMAHQASHDELLNLPNRRELNAQLGKVIARNQEAALILIDLDDFKSTNDSMGHEVGDTLLQAVRNRLQSCLGQGDLLYRPEGDEFAVLVENYGDREALLGLGYRLLNRLAEPLNIDQQRIFITATLGISLYPEHGDQPEQLMRFADAALYRGKRSGKNCVRVFDPSITADMQEWNHLKNALKCAIENNELSVAFQPQIELRSGRVVGFEALARWLSLDLGHITPERFIPIAEAAGMIDQVSQSVVAQSLNLIQQWTEEQRKALYVAINISTHQLHDATFVSRIKQQVREAGIPCHCIELEITETSIMQDIDIALTALRELSEAGFRLAIDDFGTGYCNLSYLKQMNVERLKIDSSFVRDMNASNSDGKIVQAIIALSHSLGLEVTAEGVEHPDQVELLHAMGCEQAQGYYFAKPMPAEHVQIYLDPDMSNVTPITSRKP</sequence>
<evidence type="ECO:0000259" key="5">
    <source>
        <dbReference type="PROSITE" id="PS50887"/>
    </source>
</evidence>
<dbReference type="InterPro" id="IPR000160">
    <property type="entry name" value="GGDEF_dom"/>
</dbReference>
<dbReference type="InterPro" id="IPR035919">
    <property type="entry name" value="EAL_sf"/>
</dbReference>
<accession>A0A7W4W550</accession>
<dbReference type="CDD" id="cd01949">
    <property type="entry name" value="GGDEF"/>
    <property type="match status" value="1"/>
</dbReference>
<keyword evidence="1" id="KW-0812">Transmembrane</keyword>
<dbReference type="Gene3D" id="3.30.70.270">
    <property type="match status" value="1"/>
</dbReference>
<evidence type="ECO:0000256" key="1">
    <source>
        <dbReference type="SAM" id="Phobius"/>
    </source>
</evidence>
<evidence type="ECO:0000259" key="4">
    <source>
        <dbReference type="PROSITE" id="PS50883"/>
    </source>
</evidence>
<dbReference type="NCBIfam" id="TIGR00254">
    <property type="entry name" value="GGDEF"/>
    <property type="match status" value="1"/>
</dbReference>
<evidence type="ECO:0000313" key="7">
    <source>
        <dbReference type="Proteomes" id="UP000537130"/>
    </source>
</evidence>
<comment type="caution">
    <text evidence="6">The sequence shown here is derived from an EMBL/GenBank/DDBJ whole genome shotgun (WGS) entry which is preliminary data.</text>
</comment>